<accession>A0A523RYS4</accession>
<evidence type="ECO:0000313" key="1">
    <source>
        <dbReference type="EMBL" id="TET10930.1"/>
    </source>
</evidence>
<comment type="caution">
    <text evidence="1">The sequence shown here is derived from an EMBL/GenBank/DDBJ whole genome shotgun (WGS) entry which is preliminary data.</text>
</comment>
<dbReference type="AlphaFoldDB" id="A0A523RYS4"/>
<dbReference type="EMBL" id="SOKJ01000197">
    <property type="protein sequence ID" value="TET10930.1"/>
    <property type="molecule type" value="Genomic_DNA"/>
</dbReference>
<name>A0A523RYS4_UNCAE</name>
<reference evidence="1 2" key="1">
    <citation type="submission" date="2019-03" db="EMBL/GenBank/DDBJ databases">
        <title>Metabolic potential of uncultured bacteria and archaea associated with petroleum seepage in deep-sea sediments.</title>
        <authorList>
            <person name="Dong X."/>
            <person name="Hubert C."/>
        </authorList>
    </citation>
    <scope>NUCLEOTIDE SEQUENCE [LARGE SCALE GENOMIC DNA]</scope>
    <source>
        <strain evidence="1">E44_bin7</strain>
    </source>
</reference>
<dbReference type="Proteomes" id="UP000316360">
    <property type="component" value="Unassembled WGS sequence"/>
</dbReference>
<protein>
    <submittedName>
        <fullName evidence="1">Uncharacterized protein</fullName>
    </submittedName>
</protein>
<organism evidence="1 2">
    <name type="scientific">Aerophobetes bacterium</name>
    <dbReference type="NCBI Taxonomy" id="2030807"/>
    <lineage>
        <taxon>Bacteria</taxon>
        <taxon>Candidatus Aerophobota</taxon>
    </lineage>
</organism>
<sequence>MEKEELLNQAEKHIFSMGLNDSGSKLCKANMKYGLAKIHYWQESLGISPKATFISTPDMTVTRNVDRWRAGFGYGGKVSWGEGDEEVIFLNTKPNACGMLVGGLEKLPDEKELLERAETFQKKKNFIQGIRVKWDFSKGNHFIEIFSVKPMSEVEILFYVFIIHGSAGELKKDSPFGWGLYYDKSSSLRKEASEINTPFGPLYILEGKKARRYFELYQFANAFSKKRRELAARELFGDYELISNETHQGLLNYNEMLLGCHYIEGNDKLYPLTLRADLPAYLLKGRKNLRPESIENLGFGKRARKLGVYQRLRQANLIPHGGGYTFPQLLNIEEVYEIGSKRYFKVDAANDRGKQIIFDIRDIPFIYRGREVALRLLELGLGEIAAKLIPLYGFKV</sequence>
<gene>
    <name evidence="1" type="ORF">E3J84_03525</name>
</gene>
<proteinExistence type="predicted"/>
<evidence type="ECO:0000313" key="2">
    <source>
        <dbReference type="Proteomes" id="UP000316360"/>
    </source>
</evidence>